<protein>
    <submittedName>
        <fullName evidence="2">PilN domain-containing protein</fullName>
    </submittedName>
</protein>
<evidence type="ECO:0000256" key="1">
    <source>
        <dbReference type="SAM" id="Phobius"/>
    </source>
</evidence>
<accession>A0ABW4NRC9</accession>
<reference evidence="3" key="1">
    <citation type="journal article" date="2019" name="Int. J. Syst. Evol. Microbiol.">
        <title>The Global Catalogue of Microorganisms (GCM) 10K type strain sequencing project: providing services to taxonomists for standard genome sequencing and annotation.</title>
        <authorList>
            <consortium name="The Broad Institute Genomics Platform"/>
            <consortium name="The Broad Institute Genome Sequencing Center for Infectious Disease"/>
            <person name="Wu L."/>
            <person name="Ma J."/>
        </authorList>
    </citation>
    <scope>NUCLEOTIDE SEQUENCE [LARGE SCALE GENOMIC DNA]</scope>
    <source>
        <strain evidence="3">CCM 7950</strain>
    </source>
</reference>
<keyword evidence="1" id="KW-0812">Transmembrane</keyword>
<dbReference type="Proteomes" id="UP001597420">
    <property type="component" value="Unassembled WGS sequence"/>
</dbReference>
<keyword evidence="3" id="KW-1185">Reference proteome</keyword>
<feature type="transmembrane region" description="Helical" evidence="1">
    <location>
        <begin position="20"/>
        <end position="43"/>
    </location>
</feature>
<proteinExistence type="predicted"/>
<dbReference type="RefSeq" id="WP_101774436.1">
    <property type="nucleotide sequence ID" value="NZ_JBHUFP010000004.1"/>
</dbReference>
<evidence type="ECO:0000313" key="2">
    <source>
        <dbReference type="EMBL" id="MFD1805180.1"/>
    </source>
</evidence>
<dbReference type="InterPro" id="IPR016778">
    <property type="entry name" value="Competence_ComB"/>
</dbReference>
<organism evidence="2 3">
    <name type="scientific">Pasteurella oralis</name>
    <dbReference type="NCBI Taxonomy" id="1071947"/>
    <lineage>
        <taxon>Bacteria</taxon>
        <taxon>Pseudomonadati</taxon>
        <taxon>Pseudomonadota</taxon>
        <taxon>Gammaproteobacteria</taxon>
        <taxon>Pasteurellales</taxon>
        <taxon>Pasteurellaceae</taxon>
        <taxon>Pasteurella</taxon>
    </lineage>
</organism>
<dbReference type="PIRSF" id="PIRSF020785">
    <property type="entry name" value="Competence_ComB"/>
    <property type="match status" value="1"/>
</dbReference>
<dbReference type="EMBL" id="JBHUFP010000004">
    <property type="protein sequence ID" value="MFD1805180.1"/>
    <property type="molecule type" value="Genomic_DNA"/>
</dbReference>
<comment type="caution">
    <text evidence="2">The sequence shown here is derived from an EMBL/GenBank/DDBJ whole genome shotgun (WGS) entry which is preliminary data.</text>
</comment>
<keyword evidence="1" id="KW-0472">Membrane</keyword>
<gene>
    <name evidence="2" type="ORF">ACFSAV_02110</name>
</gene>
<evidence type="ECO:0000313" key="3">
    <source>
        <dbReference type="Proteomes" id="UP001597420"/>
    </source>
</evidence>
<name>A0ABW4NRC9_9PAST</name>
<keyword evidence="1" id="KW-1133">Transmembrane helix</keyword>
<sequence>MKYHLNLLPWRQKQYQQRLIIFAIQFFVVFTCFIAGNFALLLLSESLTQQQISERANLQKITATLQQVNYQLSQLRQRHAVQEKTFLLSTEKLRMLLECIAKLPLEQGELVELNWQTTLLILTGDVVSQAEFERLNQFLSSHSLFKQVKLTHFQPESQQISFQFELQLAEE</sequence>